<protein>
    <submittedName>
        <fullName evidence="1">Uncharacterized protein</fullName>
    </submittedName>
</protein>
<reference evidence="2" key="1">
    <citation type="journal article" date="2019" name="Int. J. Syst. Evol. Microbiol.">
        <title>The Global Catalogue of Microorganisms (GCM) 10K type strain sequencing project: providing services to taxonomists for standard genome sequencing and annotation.</title>
        <authorList>
            <consortium name="The Broad Institute Genomics Platform"/>
            <consortium name="The Broad Institute Genome Sequencing Center for Infectious Disease"/>
            <person name="Wu L."/>
            <person name="Ma J."/>
        </authorList>
    </citation>
    <scope>NUCLEOTIDE SEQUENCE [LARGE SCALE GENOMIC DNA]</scope>
    <source>
        <strain evidence="2">KCTC 42247</strain>
    </source>
</reference>
<evidence type="ECO:0000313" key="1">
    <source>
        <dbReference type="EMBL" id="MFD2741962.1"/>
    </source>
</evidence>
<evidence type="ECO:0000313" key="2">
    <source>
        <dbReference type="Proteomes" id="UP001597418"/>
    </source>
</evidence>
<keyword evidence="2" id="KW-1185">Reference proteome</keyword>
<dbReference type="EMBL" id="JBHUMB010000005">
    <property type="protein sequence ID" value="MFD2741962.1"/>
    <property type="molecule type" value="Genomic_DNA"/>
</dbReference>
<proteinExistence type="predicted"/>
<name>A0ABW5U823_9SPHI</name>
<sequence>MVEFISVRDMLNTMMMRGQDRDFIPFSITFVTADLKKGTGGKRITYDSAVFVGGPSKREDKVRNPNHYDNMTRNIRHKNSDRITTIHPHLVIKFNGLKITQ</sequence>
<accession>A0ABW5U823</accession>
<gene>
    <name evidence="1" type="ORF">ACFSQ6_00980</name>
</gene>
<comment type="caution">
    <text evidence="1">The sequence shown here is derived from an EMBL/GenBank/DDBJ whole genome shotgun (WGS) entry which is preliminary data.</text>
</comment>
<dbReference type="Proteomes" id="UP001597418">
    <property type="component" value="Unassembled WGS sequence"/>
</dbReference>
<organism evidence="1 2">
    <name type="scientific">Sphingobacterium populi</name>
    <dbReference type="NCBI Taxonomy" id="1812824"/>
    <lineage>
        <taxon>Bacteria</taxon>
        <taxon>Pseudomonadati</taxon>
        <taxon>Bacteroidota</taxon>
        <taxon>Sphingobacteriia</taxon>
        <taxon>Sphingobacteriales</taxon>
        <taxon>Sphingobacteriaceae</taxon>
        <taxon>Sphingobacterium</taxon>
    </lineage>
</organism>
<dbReference type="RefSeq" id="WP_231863131.1">
    <property type="nucleotide sequence ID" value="NZ_JBHUMB010000005.1"/>
</dbReference>